<dbReference type="InterPro" id="IPR043504">
    <property type="entry name" value="Peptidase_S1_PA_chymotrypsin"/>
</dbReference>
<evidence type="ECO:0000313" key="4">
    <source>
        <dbReference type="EMBL" id="WET43442.1"/>
    </source>
</evidence>
<feature type="domain" description="Peptidase S1" evidence="3">
    <location>
        <begin position="56"/>
        <end position="270"/>
    </location>
</feature>
<protein>
    <submittedName>
        <fullName evidence="4">Trypsin-like serine protease</fullName>
        <ecNumber evidence="4">3.4.21.-</ecNumber>
    </submittedName>
</protein>
<dbReference type="PROSITE" id="PS00134">
    <property type="entry name" value="TRYPSIN_HIS"/>
    <property type="match status" value="1"/>
</dbReference>
<dbReference type="SMART" id="SM00020">
    <property type="entry name" value="Tryp_SPc"/>
    <property type="match status" value="1"/>
</dbReference>
<dbReference type="PROSITE" id="PS50240">
    <property type="entry name" value="TRYPSIN_DOM"/>
    <property type="match status" value="1"/>
</dbReference>
<dbReference type="GO" id="GO:0006508">
    <property type="term" value="P:proteolysis"/>
    <property type="evidence" value="ECO:0007669"/>
    <property type="project" value="UniProtKB-KW"/>
</dbReference>
<dbReference type="AlphaFoldDB" id="A0AB38XTX5"/>
<dbReference type="EMBL" id="CP120206">
    <property type="protein sequence ID" value="WET43442.1"/>
    <property type="molecule type" value="Genomic_DNA"/>
</dbReference>
<dbReference type="InterPro" id="IPR001254">
    <property type="entry name" value="Trypsin_dom"/>
</dbReference>
<organism evidence="4 5">
    <name type="scientific">Corynebacterium amycolatum</name>
    <dbReference type="NCBI Taxonomy" id="43765"/>
    <lineage>
        <taxon>Bacteria</taxon>
        <taxon>Bacillati</taxon>
        <taxon>Actinomycetota</taxon>
        <taxon>Actinomycetes</taxon>
        <taxon>Mycobacteriales</taxon>
        <taxon>Corynebacteriaceae</taxon>
        <taxon>Corynebacterium</taxon>
    </lineage>
</organism>
<evidence type="ECO:0000256" key="2">
    <source>
        <dbReference type="ARBA" id="ARBA00023157"/>
    </source>
</evidence>
<dbReference type="InterPro" id="IPR018114">
    <property type="entry name" value="TRYPSIN_HIS"/>
</dbReference>
<dbReference type="GO" id="GO:0004252">
    <property type="term" value="F:serine-type endopeptidase activity"/>
    <property type="evidence" value="ECO:0007669"/>
    <property type="project" value="InterPro"/>
</dbReference>
<accession>A0AB38XTX5</accession>
<dbReference type="EC" id="3.4.21.-" evidence="4"/>
<keyword evidence="4" id="KW-0378">Hydrolase</keyword>
<dbReference type="PRINTS" id="PR00722">
    <property type="entry name" value="CHYMOTRYPSIN"/>
</dbReference>
<dbReference type="PANTHER" id="PTHR24276:SF98">
    <property type="entry name" value="FI18310P1-RELATED"/>
    <property type="match status" value="1"/>
</dbReference>
<reference evidence="4" key="1">
    <citation type="submission" date="2023-03" db="EMBL/GenBank/DDBJ databases">
        <title>Corynebacterium amycolatum SB-1.</title>
        <authorList>
            <person name="Jo H."/>
        </authorList>
    </citation>
    <scope>NUCLEOTIDE SEQUENCE</scope>
    <source>
        <strain evidence="4">SB-1</strain>
    </source>
</reference>
<gene>
    <name evidence="4" type="ORF">P2W56_08385</name>
</gene>
<evidence type="ECO:0000259" key="3">
    <source>
        <dbReference type="PROSITE" id="PS50240"/>
    </source>
</evidence>
<keyword evidence="4" id="KW-0645">Protease</keyword>
<dbReference type="RefSeq" id="WP_038625632.1">
    <property type="nucleotide sequence ID" value="NZ_CP046975.1"/>
</dbReference>
<dbReference type="Pfam" id="PF00089">
    <property type="entry name" value="Trypsin"/>
    <property type="match status" value="1"/>
</dbReference>
<dbReference type="InterPro" id="IPR001314">
    <property type="entry name" value="Peptidase_S1A"/>
</dbReference>
<evidence type="ECO:0000256" key="1">
    <source>
        <dbReference type="ARBA" id="ARBA00007664"/>
    </source>
</evidence>
<dbReference type="InterPro" id="IPR050430">
    <property type="entry name" value="Peptidase_S1"/>
</dbReference>
<dbReference type="Proteomes" id="UP001220238">
    <property type="component" value="Chromosome"/>
</dbReference>
<name>A0AB38XTX5_CORAY</name>
<proteinExistence type="inferred from homology"/>
<evidence type="ECO:0000313" key="5">
    <source>
        <dbReference type="Proteomes" id="UP001220238"/>
    </source>
</evidence>
<dbReference type="GeneID" id="92768807"/>
<dbReference type="Gene3D" id="2.40.10.10">
    <property type="entry name" value="Trypsin-like serine proteases"/>
    <property type="match status" value="2"/>
</dbReference>
<keyword evidence="2" id="KW-1015">Disulfide bond</keyword>
<dbReference type="InterPro" id="IPR009003">
    <property type="entry name" value="Peptidase_S1_PA"/>
</dbReference>
<dbReference type="SUPFAM" id="SSF50494">
    <property type="entry name" value="Trypsin-like serine proteases"/>
    <property type="match status" value="1"/>
</dbReference>
<comment type="similarity">
    <text evidence="1">Belongs to the peptidase S1 family.</text>
</comment>
<sequence length="283" mass="29314">MIGILRHRDNRLNSAEAREQRVGVRAVSSAKPAATVAAAAVTAGLLLTGAPSAAALVGGEAAAPSVAADSVVSVMVRTSPHTGNFCTGTAIAPQWVMTAAHCVRDVQVQVGEVEVGFGPDARRVPIDRWEIAPTGDVALIHLAGDAALPEYPAMERRQAFSEQETAGTVYGRSLLGDVADGSLPMATVTASMCPVKYQQCVREDSVLAHMERPAALQVGDSGGPLFIDGQLAAVFSGAVAFDGSVAPEESGYYLYTTTSSVAQWADGVMSQESNGVVEWSGVE</sequence>
<dbReference type="PANTHER" id="PTHR24276">
    <property type="entry name" value="POLYSERASE-RELATED"/>
    <property type="match status" value="1"/>
</dbReference>